<dbReference type="STRING" id="419597.SAMN04487957_102137"/>
<evidence type="ECO:0000256" key="1">
    <source>
        <dbReference type="SAM" id="SignalP"/>
    </source>
</evidence>
<keyword evidence="1" id="KW-0732">Signal</keyword>
<organism evidence="2 3">
    <name type="scientific">Halomonas shengliensis</name>
    <dbReference type="NCBI Taxonomy" id="419597"/>
    <lineage>
        <taxon>Bacteria</taxon>
        <taxon>Pseudomonadati</taxon>
        <taxon>Pseudomonadota</taxon>
        <taxon>Gammaproteobacteria</taxon>
        <taxon>Oceanospirillales</taxon>
        <taxon>Halomonadaceae</taxon>
        <taxon>Halomonas</taxon>
    </lineage>
</organism>
<gene>
    <name evidence="2" type="ORF">SAMN04487957_102137</name>
</gene>
<dbReference type="Proteomes" id="UP000199075">
    <property type="component" value="Unassembled WGS sequence"/>
</dbReference>
<name>A0A1H0EP62_9GAMM</name>
<dbReference type="EMBL" id="FNIV01000002">
    <property type="protein sequence ID" value="SDN84150.1"/>
    <property type="molecule type" value="Genomic_DNA"/>
</dbReference>
<dbReference type="AlphaFoldDB" id="A0A1H0EP62"/>
<feature type="chain" id="PRO_5011793395" description="Argininosuccinate lyase" evidence="1">
    <location>
        <begin position="31"/>
        <end position="118"/>
    </location>
</feature>
<evidence type="ECO:0000313" key="2">
    <source>
        <dbReference type="EMBL" id="SDN84150.1"/>
    </source>
</evidence>
<feature type="signal peptide" evidence="1">
    <location>
        <begin position="1"/>
        <end position="30"/>
    </location>
</feature>
<proteinExistence type="predicted"/>
<protein>
    <recommendedName>
        <fullName evidence="4">Argininosuccinate lyase</fullName>
    </recommendedName>
</protein>
<evidence type="ECO:0008006" key="4">
    <source>
        <dbReference type="Google" id="ProtNLM"/>
    </source>
</evidence>
<sequence length="118" mass="13625">MLSLRKEPTMLFQRLALTLCLLLFAVMAHAQDYYVDITNETGYTIYYLYVSPEHASSWEEDVLGSDVMPSGTTQRVNLQGYKSPIFDIRLIDEDDDTYTFWGVDVSRRDLVVTLEDLD</sequence>
<evidence type="ECO:0000313" key="3">
    <source>
        <dbReference type="Proteomes" id="UP000199075"/>
    </source>
</evidence>
<keyword evidence="3" id="KW-1185">Reference proteome</keyword>
<accession>A0A1H0EP62</accession>
<reference evidence="3" key="1">
    <citation type="submission" date="2016-10" db="EMBL/GenBank/DDBJ databases">
        <authorList>
            <person name="Varghese N."/>
            <person name="Submissions S."/>
        </authorList>
    </citation>
    <scope>NUCLEOTIDE SEQUENCE [LARGE SCALE GENOMIC DNA]</scope>
    <source>
        <strain evidence="3">CGMCC 1.6444</strain>
    </source>
</reference>